<gene>
    <name evidence="1" type="ORF">CNYM01_14274</name>
</gene>
<dbReference type="AlphaFoldDB" id="A0A135U6N8"/>
<sequence>MVIVAMQPFHLRLPYLRFTVEERFLRPNLRDGIIPIHLLCRQQRQLSQSLLCVAQNTELVIKSLDARVDAIDDKSQSGCRGLRGHRIGNAVAIAGIFHGRPCGIAADESRKFAPRPTFRSHLFGRDSEARKGLLQRLLADHHRRIIRRTDA</sequence>
<keyword evidence="2" id="KW-1185">Reference proteome</keyword>
<protein>
    <submittedName>
        <fullName evidence="1">Uncharacterized protein</fullName>
    </submittedName>
</protein>
<evidence type="ECO:0000313" key="1">
    <source>
        <dbReference type="EMBL" id="KXH56032.1"/>
    </source>
</evidence>
<reference evidence="1 2" key="1">
    <citation type="submission" date="2014-02" db="EMBL/GenBank/DDBJ databases">
        <title>The genome sequence of Colletotrichum nymphaeae SA-01.</title>
        <authorList>
            <person name="Baroncelli R."/>
            <person name="Thon M.R."/>
        </authorList>
    </citation>
    <scope>NUCLEOTIDE SEQUENCE [LARGE SCALE GENOMIC DNA]</scope>
    <source>
        <strain evidence="1 2">SA-01</strain>
    </source>
</reference>
<accession>A0A135U6N8</accession>
<evidence type="ECO:0000313" key="2">
    <source>
        <dbReference type="Proteomes" id="UP000070054"/>
    </source>
</evidence>
<organism evidence="1 2">
    <name type="scientific">Colletotrichum nymphaeae SA-01</name>
    <dbReference type="NCBI Taxonomy" id="1460502"/>
    <lineage>
        <taxon>Eukaryota</taxon>
        <taxon>Fungi</taxon>
        <taxon>Dikarya</taxon>
        <taxon>Ascomycota</taxon>
        <taxon>Pezizomycotina</taxon>
        <taxon>Sordariomycetes</taxon>
        <taxon>Hypocreomycetidae</taxon>
        <taxon>Glomerellales</taxon>
        <taxon>Glomerellaceae</taxon>
        <taxon>Colletotrichum</taxon>
        <taxon>Colletotrichum acutatum species complex</taxon>
    </lineage>
</organism>
<proteinExistence type="predicted"/>
<dbReference type="EMBL" id="JEMN01000811">
    <property type="protein sequence ID" value="KXH56032.1"/>
    <property type="molecule type" value="Genomic_DNA"/>
</dbReference>
<comment type="caution">
    <text evidence="1">The sequence shown here is derived from an EMBL/GenBank/DDBJ whole genome shotgun (WGS) entry which is preliminary data.</text>
</comment>
<dbReference type="Proteomes" id="UP000070054">
    <property type="component" value="Unassembled WGS sequence"/>
</dbReference>
<name>A0A135U6N8_9PEZI</name>